<reference evidence="1 2" key="1">
    <citation type="journal article" date="2018" name="Front. Plant Sci.">
        <title>Red Clover (Trifolium pratense) and Zigzag Clover (T. medium) - A Picture of Genomic Similarities and Differences.</title>
        <authorList>
            <person name="Dluhosova J."/>
            <person name="Istvanek J."/>
            <person name="Nedelnik J."/>
            <person name="Repkova J."/>
        </authorList>
    </citation>
    <scope>NUCLEOTIDE SEQUENCE [LARGE SCALE GENOMIC DNA]</scope>
    <source>
        <strain evidence="2">cv. 10/8</strain>
        <tissue evidence="1">Leaf</tissue>
    </source>
</reference>
<protein>
    <submittedName>
        <fullName evidence="1">Uncharacterized protein</fullName>
    </submittedName>
</protein>
<dbReference type="AlphaFoldDB" id="A0A392UZC5"/>
<proteinExistence type="predicted"/>
<keyword evidence="2" id="KW-1185">Reference proteome</keyword>
<name>A0A392UZC5_9FABA</name>
<dbReference type="Proteomes" id="UP000265520">
    <property type="component" value="Unassembled WGS sequence"/>
</dbReference>
<comment type="caution">
    <text evidence="1">The sequence shown here is derived from an EMBL/GenBank/DDBJ whole genome shotgun (WGS) entry which is preliminary data.</text>
</comment>
<dbReference type="EMBL" id="LXQA010974809">
    <property type="protein sequence ID" value="MCI79490.1"/>
    <property type="molecule type" value="Genomic_DNA"/>
</dbReference>
<evidence type="ECO:0000313" key="1">
    <source>
        <dbReference type="EMBL" id="MCI79490.1"/>
    </source>
</evidence>
<sequence length="58" mass="6410">MKREEEILLEGNPMAVEDEGSWMKVEAVLVRLEAIGIVSSADCRDTASLSARRMTESV</sequence>
<accession>A0A392UZC5</accession>
<evidence type="ECO:0000313" key="2">
    <source>
        <dbReference type="Proteomes" id="UP000265520"/>
    </source>
</evidence>
<organism evidence="1 2">
    <name type="scientific">Trifolium medium</name>
    <dbReference type="NCBI Taxonomy" id="97028"/>
    <lineage>
        <taxon>Eukaryota</taxon>
        <taxon>Viridiplantae</taxon>
        <taxon>Streptophyta</taxon>
        <taxon>Embryophyta</taxon>
        <taxon>Tracheophyta</taxon>
        <taxon>Spermatophyta</taxon>
        <taxon>Magnoliopsida</taxon>
        <taxon>eudicotyledons</taxon>
        <taxon>Gunneridae</taxon>
        <taxon>Pentapetalae</taxon>
        <taxon>rosids</taxon>
        <taxon>fabids</taxon>
        <taxon>Fabales</taxon>
        <taxon>Fabaceae</taxon>
        <taxon>Papilionoideae</taxon>
        <taxon>50 kb inversion clade</taxon>
        <taxon>NPAAA clade</taxon>
        <taxon>Hologalegina</taxon>
        <taxon>IRL clade</taxon>
        <taxon>Trifolieae</taxon>
        <taxon>Trifolium</taxon>
    </lineage>
</organism>